<dbReference type="Proteomes" id="UP000253410">
    <property type="component" value="Unassembled WGS sequence"/>
</dbReference>
<gene>
    <name evidence="3" type="ORF">DF182_23335</name>
</gene>
<sequence length="279" mass="33249">MIVIRFKGGIGNQMFQYAFGRFLSLKYKVPLYFNKSYYNHPQCNRTFDLDIFRLGENILQEDKIEHYSNVKEVYELQEDHFHFNEEALHVLDEDDPSSSILITEGYWQSYKYFESITAIIREDFQFRTVLSGKWLGLAEKIRSVNAVMINVRRGDYLNNLELHGVVSAEYISRSILFYDHTITDPFYFVFSDDIPWCKAHINQSKNVFFVTEEYYDAKFQFYLQLMINCKHFIISNSSFAWWAAWLCQYEGKTVIYPRQWFAVENIDTKDLTPPSWIAL</sequence>
<keyword evidence="4" id="KW-1185">Reference proteome</keyword>
<dbReference type="RefSeq" id="WP_113618196.1">
    <property type="nucleotide sequence ID" value="NZ_QFFJ01000002.1"/>
</dbReference>
<dbReference type="CDD" id="cd11301">
    <property type="entry name" value="Fut1_Fut2_like"/>
    <property type="match status" value="1"/>
</dbReference>
<organism evidence="3 4">
    <name type="scientific">Chitinophaga flava</name>
    <dbReference type="NCBI Taxonomy" id="2259036"/>
    <lineage>
        <taxon>Bacteria</taxon>
        <taxon>Pseudomonadati</taxon>
        <taxon>Bacteroidota</taxon>
        <taxon>Chitinophagia</taxon>
        <taxon>Chitinophagales</taxon>
        <taxon>Chitinophagaceae</taxon>
        <taxon>Chitinophaga</taxon>
    </lineage>
</organism>
<dbReference type="EMBL" id="QFFJ01000002">
    <property type="protein sequence ID" value="RBL89451.1"/>
    <property type="molecule type" value="Genomic_DNA"/>
</dbReference>
<dbReference type="Pfam" id="PF01531">
    <property type="entry name" value="Glyco_transf_11"/>
    <property type="match status" value="1"/>
</dbReference>
<dbReference type="GO" id="GO:0008107">
    <property type="term" value="F:galactoside 2-alpha-L-fucosyltransferase activity"/>
    <property type="evidence" value="ECO:0007669"/>
    <property type="project" value="InterPro"/>
</dbReference>
<dbReference type="InterPro" id="IPR002516">
    <property type="entry name" value="Glyco_trans_11"/>
</dbReference>
<evidence type="ECO:0008006" key="5">
    <source>
        <dbReference type="Google" id="ProtNLM"/>
    </source>
</evidence>
<dbReference type="OrthoDB" id="9794601at2"/>
<reference evidence="3 4" key="1">
    <citation type="submission" date="2018-05" db="EMBL/GenBank/DDBJ databases">
        <title>Chitinophaga sp. K3CV102501T nov., isolated from isolated from a monsoon evergreen broad-leaved forest soil.</title>
        <authorList>
            <person name="Lv Y."/>
        </authorList>
    </citation>
    <scope>NUCLEOTIDE SEQUENCE [LARGE SCALE GENOMIC DNA]</scope>
    <source>
        <strain evidence="3 4">GDMCC 1.1325</strain>
    </source>
</reference>
<accession>A0A365XTV3</accession>
<dbReference type="GO" id="GO:0005975">
    <property type="term" value="P:carbohydrate metabolic process"/>
    <property type="evidence" value="ECO:0007669"/>
    <property type="project" value="InterPro"/>
</dbReference>
<keyword evidence="1" id="KW-0328">Glycosyltransferase</keyword>
<dbReference type="PANTHER" id="PTHR11927:SF9">
    <property type="entry name" value="L-FUCOSYLTRANSFERASE"/>
    <property type="match status" value="1"/>
</dbReference>
<keyword evidence="2" id="KW-0808">Transferase</keyword>
<evidence type="ECO:0000256" key="1">
    <source>
        <dbReference type="ARBA" id="ARBA00022676"/>
    </source>
</evidence>
<evidence type="ECO:0000256" key="2">
    <source>
        <dbReference type="ARBA" id="ARBA00022679"/>
    </source>
</evidence>
<dbReference type="GO" id="GO:0016020">
    <property type="term" value="C:membrane"/>
    <property type="evidence" value="ECO:0007669"/>
    <property type="project" value="InterPro"/>
</dbReference>
<evidence type="ECO:0000313" key="3">
    <source>
        <dbReference type="EMBL" id="RBL89451.1"/>
    </source>
</evidence>
<protein>
    <recommendedName>
        <fullName evidence="5">Alpha-1,2-fucosyltransferase</fullName>
    </recommendedName>
</protein>
<name>A0A365XTV3_9BACT</name>
<dbReference type="PANTHER" id="PTHR11927">
    <property type="entry name" value="GALACTOSIDE 2-L-FUCOSYLTRANSFERASE"/>
    <property type="match status" value="1"/>
</dbReference>
<comment type="caution">
    <text evidence="3">The sequence shown here is derived from an EMBL/GenBank/DDBJ whole genome shotgun (WGS) entry which is preliminary data.</text>
</comment>
<dbReference type="AlphaFoldDB" id="A0A365XTV3"/>
<evidence type="ECO:0000313" key="4">
    <source>
        <dbReference type="Proteomes" id="UP000253410"/>
    </source>
</evidence>
<proteinExistence type="predicted"/>